<comment type="caution">
    <text evidence="2">The sequence shown here is derived from an EMBL/GenBank/DDBJ whole genome shotgun (WGS) entry which is preliminary data.</text>
</comment>
<gene>
    <name evidence="2" type="ORF">DW712_01315</name>
</gene>
<accession>A0A414LL49</accession>
<dbReference type="AlphaFoldDB" id="A0A414LL49"/>
<dbReference type="EMBL" id="QSKV01000001">
    <property type="protein sequence ID" value="RHE95376.1"/>
    <property type="molecule type" value="Genomic_DNA"/>
</dbReference>
<organism evidence="2 3">
    <name type="scientific">Bacteroides intestinalis</name>
    <dbReference type="NCBI Taxonomy" id="329854"/>
    <lineage>
        <taxon>Bacteria</taxon>
        <taxon>Pseudomonadati</taxon>
        <taxon>Bacteroidota</taxon>
        <taxon>Bacteroidia</taxon>
        <taxon>Bacteroidales</taxon>
        <taxon>Bacteroidaceae</taxon>
        <taxon>Bacteroides</taxon>
    </lineage>
</organism>
<dbReference type="PROSITE" id="PS51257">
    <property type="entry name" value="PROKAR_LIPOPROTEIN"/>
    <property type="match status" value="1"/>
</dbReference>
<feature type="chain" id="PRO_5019025936" evidence="1">
    <location>
        <begin position="30"/>
        <end position="315"/>
    </location>
</feature>
<evidence type="ECO:0000256" key="1">
    <source>
        <dbReference type="SAM" id="SignalP"/>
    </source>
</evidence>
<evidence type="ECO:0000313" key="3">
    <source>
        <dbReference type="Proteomes" id="UP000285650"/>
    </source>
</evidence>
<keyword evidence="1" id="KW-0732">Signal</keyword>
<sequence length="315" mass="33528">MKMKSKFFGFTAKLAMAILAVGTMFTSCYDSENGDVSKPYKAPDAVYTFVVTVSNGITGKPVEGATVTAGSTACAGVGNGVYQAVVTNDQTGTKMPSTVTVSVAAGSDYEAATATVNVATIENGQAITCYANIIVNPTKYEPEGLKVETSSNLASETGSFTGDKTLEGDNVEYVENMDIINSSDDPMQVTKNIKVFIGAKYVQEPAQTKAIDVIAELKKYIESVEGTVGTDFSTEVRPYSFLLPAKSALQKISVQYMYDDKTFNFTYNGVSYVAKTRRVVSVIFSNTPVLTEMYHGHGHGHGHGGDLNAGGGIFE</sequence>
<reference evidence="2 3" key="1">
    <citation type="submission" date="2018-08" db="EMBL/GenBank/DDBJ databases">
        <title>A genome reference for cultivated species of the human gut microbiota.</title>
        <authorList>
            <person name="Zou Y."/>
            <person name="Xue W."/>
            <person name="Luo G."/>
        </authorList>
    </citation>
    <scope>NUCLEOTIDE SEQUENCE [LARGE SCALE GENOMIC DNA]</scope>
    <source>
        <strain evidence="2 3">AM27-17</strain>
    </source>
</reference>
<name>A0A414LL49_9BACE</name>
<protein>
    <submittedName>
        <fullName evidence="2">DUF3869 domain-containing protein</fullName>
    </submittedName>
</protein>
<dbReference type="Proteomes" id="UP000285650">
    <property type="component" value="Unassembled WGS sequence"/>
</dbReference>
<feature type="signal peptide" evidence="1">
    <location>
        <begin position="1"/>
        <end position="29"/>
    </location>
</feature>
<evidence type="ECO:0000313" key="2">
    <source>
        <dbReference type="EMBL" id="RHE95376.1"/>
    </source>
</evidence>
<proteinExistence type="predicted"/>